<dbReference type="InterPro" id="IPR007110">
    <property type="entry name" value="Ig-like_dom"/>
</dbReference>
<keyword evidence="2" id="KW-0963">Cytoplasm</keyword>
<dbReference type="Gene3D" id="2.60.40.10">
    <property type="entry name" value="Immunoglobulins"/>
    <property type="match status" value="1"/>
</dbReference>
<dbReference type="InterPro" id="IPR013783">
    <property type="entry name" value="Ig-like_fold"/>
</dbReference>
<feature type="non-terminal residue" evidence="6">
    <location>
        <position position="107"/>
    </location>
</feature>
<dbReference type="GO" id="GO:0005737">
    <property type="term" value="C:cytoplasm"/>
    <property type="evidence" value="ECO:0007669"/>
    <property type="project" value="UniProtKB-SubCell"/>
</dbReference>
<dbReference type="AlphaFoldDB" id="A0A8S3J3C0"/>
<comment type="subcellular location">
    <subcellularLocation>
        <location evidence="1">Cytoplasm</location>
    </subcellularLocation>
</comment>
<protein>
    <recommendedName>
        <fullName evidence="5">Ig-like domain-containing protein</fullName>
    </recommendedName>
</protein>
<dbReference type="InterPro" id="IPR036179">
    <property type="entry name" value="Ig-like_dom_sf"/>
</dbReference>
<reference evidence="6" key="1">
    <citation type="submission" date="2021-02" db="EMBL/GenBank/DDBJ databases">
        <authorList>
            <person name="Nowell W R."/>
        </authorList>
    </citation>
    <scope>NUCLEOTIDE SEQUENCE</scope>
</reference>
<dbReference type="SUPFAM" id="SSF48726">
    <property type="entry name" value="Immunoglobulin"/>
    <property type="match status" value="1"/>
</dbReference>
<keyword evidence="4" id="KW-1015">Disulfide bond</keyword>
<evidence type="ECO:0000313" key="7">
    <source>
        <dbReference type="Proteomes" id="UP000681720"/>
    </source>
</evidence>
<dbReference type="Proteomes" id="UP000681720">
    <property type="component" value="Unassembled WGS sequence"/>
</dbReference>
<proteinExistence type="predicted"/>
<evidence type="ECO:0000256" key="2">
    <source>
        <dbReference type="ARBA" id="ARBA00022490"/>
    </source>
</evidence>
<comment type="caution">
    <text evidence="6">The sequence shown here is derived from an EMBL/GenBank/DDBJ whole genome shotgun (WGS) entry which is preliminary data.</text>
</comment>
<feature type="non-terminal residue" evidence="6">
    <location>
        <position position="1"/>
    </location>
</feature>
<gene>
    <name evidence="6" type="ORF">GIL414_LOCUS80530</name>
</gene>
<evidence type="ECO:0000256" key="3">
    <source>
        <dbReference type="ARBA" id="ARBA00022553"/>
    </source>
</evidence>
<dbReference type="PROSITE" id="PS50835">
    <property type="entry name" value="IG_LIKE"/>
    <property type="match status" value="1"/>
</dbReference>
<name>A0A8S3J3C0_9BILA</name>
<dbReference type="InterPro" id="IPR052385">
    <property type="entry name" value="Obscurin/Obscurin-like_Reg"/>
</dbReference>
<accession>A0A8S3J3C0</accession>
<evidence type="ECO:0000256" key="4">
    <source>
        <dbReference type="ARBA" id="ARBA00023157"/>
    </source>
</evidence>
<evidence type="ECO:0000313" key="6">
    <source>
        <dbReference type="EMBL" id="CAF5213110.1"/>
    </source>
</evidence>
<dbReference type="EMBL" id="CAJOBJ010355087">
    <property type="protein sequence ID" value="CAF5213110.1"/>
    <property type="molecule type" value="Genomic_DNA"/>
</dbReference>
<evidence type="ECO:0000256" key="1">
    <source>
        <dbReference type="ARBA" id="ARBA00004496"/>
    </source>
</evidence>
<feature type="domain" description="Ig-like" evidence="5">
    <location>
        <begin position="28"/>
        <end position="107"/>
    </location>
</feature>
<keyword evidence="3" id="KW-0597">Phosphoprotein</keyword>
<dbReference type="InterPro" id="IPR013098">
    <property type="entry name" value="Ig_I-set"/>
</dbReference>
<organism evidence="6 7">
    <name type="scientific">Rotaria magnacalcarata</name>
    <dbReference type="NCBI Taxonomy" id="392030"/>
    <lineage>
        <taxon>Eukaryota</taxon>
        <taxon>Metazoa</taxon>
        <taxon>Spiralia</taxon>
        <taxon>Gnathifera</taxon>
        <taxon>Rotifera</taxon>
        <taxon>Eurotatoria</taxon>
        <taxon>Bdelloidea</taxon>
        <taxon>Philodinida</taxon>
        <taxon>Philodinidae</taxon>
        <taxon>Rotaria</taxon>
    </lineage>
</organism>
<dbReference type="PANTHER" id="PTHR35971">
    <property type="entry name" value="SI:DKEY-31G6.6"/>
    <property type="match status" value="1"/>
</dbReference>
<evidence type="ECO:0000259" key="5">
    <source>
        <dbReference type="PROSITE" id="PS50835"/>
    </source>
</evidence>
<dbReference type="CDD" id="cd00096">
    <property type="entry name" value="Ig"/>
    <property type="match status" value="1"/>
</dbReference>
<sequence>SPNDEGNYDVITESDRKSSAFVGVTEIPVVFVRPLADIDVQERSSEIVLECELNKSVHVEWYRFATQLTSTTDDQRIFIEQNDLVYRLIIKNIQMDDQGTYTCLYPS</sequence>
<dbReference type="PANTHER" id="PTHR35971:SF5">
    <property type="entry name" value="OBSCURIN LIKE CYTOSKELETAL ADAPTOR 1"/>
    <property type="match status" value="1"/>
</dbReference>
<dbReference type="Pfam" id="PF07679">
    <property type="entry name" value="I-set"/>
    <property type="match status" value="1"/>
</dbReference>